<evidence type="ECO:0000313" key="1">
    <source>
        <dbReference type="EMBL" id="OIT35189.1"/>
    </source>
</evidence>
<name>A0A314L2E4_NICAT</name>
<evidence type="ECO:0000313" key="2">
    <source>
        <dbReference type="Proteomes" id="UP000187609"/>
    </source>
</evidence>
<dbReference type="Proteomes" id="UP000187609">
    <property type="component" value="Unassembled WGS sequence"/>
</dbReference>
<gene>
    <name evidence="1" type="ORF">A4A49_51782</name>
</gene>
<protein>
    <submittedName>
        <fullName evidence="1">Uncharacterized protein</fullName>
    </submittedName>
</protein>
<comment type="caution">
    <text evidence="1">The sequence shown here is derived from an EMBL/GenBank/DDBJ whole genome shotgun (WGS) entry which is preliminary data.</text>
</comment>
<reference evidence="1" key="1">
    <citation type="submission" date="2016-11" db="EMBL/GenBank/DDBJ databases">
        <title>The genome of Nicotiana attenuata.</title>
        <authorList>
            <person name="Xu S."/>
            <person name="Brockmoeller T."/>
            <person name="Gaquerel E."/>
            <person name="Navarro A."/>
            <person name="Kuhl H."/>
            <person name="Gase K."/>
            <person name="Ling Z."/>
            <person name="Zhou W."/>
            <person name="Kreitzer C."/>
            <person name="Stanke M."/>
            <person name="Tang H."/>
            <person name="Lyons E."/>
            <person name="Pandey P."/>
            <person name="Pandey S.P."/>
            <person name="Timmermann B."/>
            <person name="Baldwin I.T."/>
        </authorList>
    </citation>
    <scope>NUCLEOTIDE SEQUENCE [LARGE SCALE GENOMIC DNA]</scope>
    <source>
        <strain evidence="1">UT</strain>
    </source>
</reference>
<sequence length="116" mass="12944">MYPPPTCLEPPNPQLPLAPVIPLGYNGEMLLNYRSGCCEYPHFRRGWFIIAEPCGHSIHTRCYLNMLLGDLSWINTPERNPTTSVHCPACQVLIKSVSSGIVQKFPDVHPARSDGL</sequence>
<accession>A0A314L2E4</accession>
<proteinExistence type="predicted"/>
<dbReference type="AlphaFoldDB" id="A0A314L2E4"/>
<organism evidence="1 2">
    <name type="scientific">Nicotiana attenuata</name>
    <name type="common">Coyote tobacco</name>
    <dbReference type="NCBI Taxonomy" id="49451"/>
    <lineage>
        <taxon>Eukaryota</taxon>
        <taxon>Viridiplantae</taxon>
        <taxon>Streptophyta</taxon>
        <taxon>Embryophyta</taxon>
        <taxon>Tracheophyta</taxon>
        <taxon>Spermatophyta</taxon>
        <taxon>Magnoliopsida</taxon>
        <taxon>eudicotyledons</taxon>
        <taxon>Gunneridae</taxon>
        <taxon>Pentapetalae</taxon>
        <taxon>asterids</taxon>
        <taxon>lamiids</taxon>
        <taxon>Solanales</taxon>
        <taxon>Solanaceae</taxon>
        <taxon>Nicotianoideae</taxon>
        <taxon>Nicotianeae</taxon>
        <taxon>Nicotiana</taxon>
    </lineage>
</organism>
<dbReference type="EMBL" id="MJEQ01000593">
    <property type="protein sequence ID" value="OIT35189.1"/>
    <property type="molecule type" value="Genomic_DNA"/>
</dbReference>
<dbReference type="SUPFAM" id="SSF57850">
    <property type="entry name" value="RING/U-box"/>
    <property type="match status" value="1"/>
</dbReference>
<dbReference type="Gramene" id="OIT35189">
    <property type="protein sequence ID" value="OIT35189"/>
    <property type="gene ID" value="A4A49_51782"/>
</dbReference>
<keyword evidence="2" id="KW-1185">Reference proteome</keyword>